<proteinExistence type="predicted"/>
<sequence length="326" mass="36180">MASFSWMKEDMLRTPKEMVKVVAVLGNSEGVKGIIYFVQEGDGEKSLEILLVQPPSPDPSLASSLGFMASMCMLLETPPMDACQLGLILILLESYMVLLKMKTDMLVIYAMPLLARMIEASGGQALTYGGDVSKEEDVESMVKTLSGIILMFILSRDTLLMRMKKSQWKEVIDLNLTGVYLCQQAAAKIMMKKKKVNSNLVIINRIILPFLISDHHQAGVLRLLSCLIIEDVLQVHPEELGALIEILKSDMITSVSGSQYKLQNDAKCDMLGSLWCILGANNAAQRVFGDATGFSLLLTTLHNFQSSELPDVLQYFFFVCYAQFVN</sequence>
<dbReference type="InterPro" id="IPR002347">
    <property type="entry name" value="SDR_fam"/>
</dbReference>
<keyword evidence="3" id="KW-1185">Reference proteome</keyword>
<gene>
    <name evidence="2" type="ORF">ZIOFF_028375</name>
</gene>
<organism evidence="2 3">
    <name type="scientific">Zingiber officinale</name>
    <name type="common">Ginger</name>
    <name type="synonym">Amomum zingiber</name>
    <dbReference type="NCBI Taxonomy" id="94328"/>
    <lineage>
        <taxon>Eukaryota</taxon>
        <taxon>Viridiplantae</taxon>
        <taxon>Streptophyta</taxon>
        <taxon>Embryophyta</taxon>
        <taxon>Tracheophyta</taxon>
        <taxon>Spermatophyta</taxon>
        <taxon>Magnoliopsida</taxon>
        <taxon>Liliopsida</taxon>
        <taxon>Zingiberales</taxon>
        <taxon>Zingiberaceae</taxon>
        <taxon>Zingiber</taxon>
    </lineage>
</organism>
<evidence type="ECO:0000313" key="3">
    <source>
        <dbReference type="Proteomes" id="UP000734854"/>
    </source>
</evidence>
<dbReference type="Gene3D" id="3.40.50.720">
    <property type="entry name" value="NAD(P)-binding Rossmann-like Domain"/>
    <property type="match status" value="1"/>
</dbReference>
<dbReference type="PANTHER" id="PTHR46108">
    <property type="entry name" value="BLUE CHEESE"/>
    <property type="match status" value="1"/>
</dbReference>
<dbReference type="InterPro" id="IPR051944">
    <property type="entry name" value="BEACH_domain_protein"/>
</dbReference>
<protein>
    <submittedName>
        <fullName evidence="2">Uncharacterized protein</fullName>
    </submittedName>
</protein>
<dbReference type="PANTHER" id="PTHR46108:SF4">
    <property type="entry name" value="BLUE CHEESE"/>
    <property type="match status" value="1"/>
</dbReference>
<keyword evidence="1" id="KW-0853">WD repeat</keyword>
<dbReference type="Pfam" id="PF00106">
    <property type="entry name" value="adh_short"/>
    <property type="match status" value="1"/>
</dbReference>
<comment type="caution">
    <text evidence="2">The sequence shown here is derived from an EMBL/GenBank/DDBJ whole genome shotgun (WGS) entry which is preliminary data.</text>
</comment>
<dbReference type="EMBL" id="JACMSC010000008">
    <property type="protein sequence ID" value="KAG6510365.1"/>
    <property type="molecule type" value="Genomic_DNA"/>
</dbReference>
<dbReference type="InterPro" id="IPR036291">
    <property type="entry name" value="NAD(P)-bd_dom_sf"/>
</dbReference>
<evidence type="ECO:0000256" key="1">
    <source>
        <dbReference type="ARBA" id="ARBA00022574"/>
    </source>
</evidence>
<dbReference type="Proteomes" id="UP000734854">
    <property type="component" value="Unassembled WGS sequence"/>
</dbReference>
<dbReference type="SUPFAM" id="SSF51735">
    <property type="entry name" value="NAD(P)-binding Rossmann-fold domains"/>
    <property type="match status" value="1"/>
</dbReference>
<accession>A0A8J5GMT7</accession>
<evidence type="ECO:0000313" key="2">
    <source>
        <dbReference type="EMBL" id="KAG6510365.1"/>
    </source>
</evidence>
<dbReference type="AlphaFoldDB" id="A0A8J5GMT7"/>
<reference evidence="2 3" key="1">
    <citation type="submission" date="2020-08" db="EMBL/GenBank/DDBJ databases">
        <title>Plant Genome Project.</title>
        <authorList>
            <person name="Zhang R.-G."/>
        </authorList>
    </citation>
    <scope>NUCLEOTIDE SEQUENCE [LARGE SCALE GENOMIC DNA]</scope>
    <source>
        <tissue evidence="2">Rhizome</tissue>
    </source>
</reference>
<name>A0A8J5GMT7_ZINOF</name>